<proteinExistence type="inferred from homology"/>
<dbReference type="Proteomes" id="UP000464912">
    <property type="component" value="Chromosome"/>
</dbReference>
<dbReference type="InterPro" id="IPR020396">
    <property type="entry name" value="NADH_UbQ_OxRdtase_CS"/>
</dbReference>
<dbReference type="Gene3D" id="3.30.460.80">
    <property type="entry name" value="NADH:ubiquinone oxidoreductase, 30kDa subunit"/>
    <property type="match status" value="1"/>
</dbReference>
<dbReference type="RefSeq" id="WP_160095315.1">
    <property type="nucleotide sequence ID" value="NZ_CP047224.1"/>
</dbReference>
<dbReference type="InterPro" id="IPR037232">
    <property type="entry name" value="NADH_quin_OxRdtase_su_C/D-like"/>
</dbReference>
<dbReference type="AlphaFoldDB" id="A0A6P1GA43"/>
<dbReference type="NCBIfam" id="TIGR01961">
    <property type="entry name" value="NuoC_fam"/>
    <property type="match status" value="1"/>
</dbReference>
<dbReference type="InterPro" id="IPR010218">
    <property type="entry name" value="NADH_DH_suC"/>
</dbReference>
<keyword evidence="3" id="KW-0830">Ubiquinone</keyword>
<name>A0A6P1GA43_9RICK</name>
<dbReference type="GO" id="GO:0050136">
    <property type="term" value="F:NADH dehydrogenase (quinone) (non-electrogenic) activity"/>
    <property type="evidence" value="ECO:0007669"/>
    <property type="project" value="UniProtKB-UniRule"/>
</dbReference>
<reference evidence="7 8" key="1">
    <citation type="journal article" date="2020" name="MBio">
        <title>Erratum for Teymournejad et al., 'Isolation and Molecular Analysis of a Novel Neorickettsia Species That Causes Potomac Horse Fever'.</title>
        <authorList>
            <person name="Teymournejad O."/>
            <person name="Lin M."/>
            <person name="Bekebrede H."/>
            <person name="Kamr A."/>
            <person name="Toribio R.E."/>
            <person name="Arroyo L.G."/>
            <person name="Baird J.D."/>
            <person name="Rikihisa Y."/>
        </authorList>
    </citation>
    <scope>NUCLEOTIDE SEQUENCE [LARGE SCALE GENOMIC DNA]</scope>
    <source>
        <strain evidence="7 8">Fin17</strain>
    </source>
</reference>
<dbReference type="GO" id="GO:0008137">
    <property type="term" value="F:NADH dehydrogenase (ubiquinone) activity"/>
    <property type="evidence" value="ECO:0007669"/>
    <property type="project" value="InterPro"/>
</dbReference>
<evidence type="ECO:0000256" key="3">
    <source>
        <dbReference type="HAMAP-Rule" id="MF_01357"/>
    </source>
</evidence>
<evidence type="ECO:0000259" key="6">
    <source>
        <dbReference type="Pfam" id="PF00329"/>
    </source>
</evidence>
<dbReference type="InterPro" id="IPR001268">
    <property type="entry name" value="NADH_UbQ_OxRdtase_30kDa_su"/>
</dbReference>
<gene>
    <name evidence="3" type="primary">nuoC</name>
    <name evidence="7" type="ORF">GP480_01715</name>
</gene>
<dbReference type="GO" id="GO:0005886">
    <property type="term" value="C:plasma membrane"/>
    <property type="evidence" value="ECO:0007669"/>
    <property type="project" value="UniProtKB-SubCell"/>
</dbReference>
<comment type="subcellular location">
    <subcellularLocation>
        <location evidence="3">Cell membrane</location>
        <topology evidence="3">Peripheral membrane protein</topology>
        <orientation evidence="3">Cytoplasmic side</orientation>
    </subcellularLocation>
</comment>
<dbReference type="NCBIfam" id="NF004733">
    <property type="entry name" value="PRK06074.1-5"/>
    <property type="match status" value="1"/>
</dbReference>
<organism evidence="7 8">
    <name type="scientific">Neorickettsia findlayensis</name>
    <dbReference type="NCBI Taxonomy" id="2686014"/>
    <lineage>
        <taxon>Bacteria</taxon>
        <taxon>Pseudomonadati</taxon>
        <taxon>Pseudomonadota</taxon>
        <taxon>Alphaproteobacteria</taxon>
        <taxon>Rickettsiales</taxon>
        <taxon>Anaplasmataceae</taxon>
        <taxon>Neorickettsia</taxon>
    </lineage>
</organism>
<keyword evidence="7" id="KW-0560">Oxidoreductase</keyword>
<keyword evidence="3" id="KW-1003">Cell membrane</keyword>
<dbReference type="SUPFAM" id="SSF143243">
    <property type="entry name" value="Nqo5-like"/>
    <property type="match status" value="1"/>
</dbReference>
<evidence type="ECO:0000256" key="2">
    <source>
        <dbReference type="ARBA" id="ARBA00022448"/>
    </source>
</evidence>
<dbReference type="GO" id="GO:0048038">
    <property type="term" value="F:quinone binding"/>
    <property type="evidence" value="ECO:0007669"/>
    <property type="project" value="UniProtKB-KW"/>
</dbReference>
<comment type="function">
    <text evidence="3">NDH-1 shuttles electrons from NADH, via FMN and iron-sulfur (Fe-S) centers, to quinones in the respiratory chain. The immediate electron acceptor for the enzyme in this species is believed to be ubiquinone. Couples the redox reaction to proton translocation (for every two electrons transferred, four hydrogen ions are translocated across the cytoplasmic membrane), and thus conserves the redox energy in a proton gradient.</text>
</comment>
<evidence type="ECO:0000256" key="4">
    <source>
        <dbReference type="RuleBase" id="RU003456"/>
    </source>
</evidence>
<dbReference type="EMBL" id="CP047224">
    <property type="protein sequence ID" value="QHD65170.1"/>
    <property type="molecule type" value="Genomic_DNA"/>
</dbReference>
<keyword evidence="8" id="KW-1185">Reference proteome</keyword>
<keyword evidence="3" id="KW-0472">Membrane</keyword>
<dbReference type="PANTHER" id="PTHR10884">
    <property type="entry name" value="NADH DEHYDROGENASE UBIQUINONE IRON-SULFUR PROTEIN 3"/>
    <property type="match status" value="1"/>
</dbReference>
<feature type="domain" description="NADH:ubiquinone oxidoreductase 30kDa subunit" evidence="6">
    <location>
        <begin position="25"/>
        <end position="139"/>
    </location>
</feature>
<comment type="similarity">
    <text evidence="1 3 4">Belongs to the complex I 30 kDa subunit family.</text>
</comment>
<keyword evidence="3 4" id="KW-0520">NAD</keyword>
<dbReference type="PROSITE" id="PS00542">
    <property type="entry name" value="COMPLEX1_30K"/>
    <property type="match status" value="1"/>
</dbReference>
<dbReference type="KEGG" id="nef:GP480_01715"/>
<dbReference type="EC" id="7.1.1.-" evidence="3"/>
<comment type="catalytic activity">
    <reaction evidence="3 5">
        <text>a quinone + NADH + 5 H(+)(in) = a quinol + NAD(+) + 4 H(+)(out)</text>
        <dbReference type="Rhea" id="RHEA:57888"/>
        <dbReference type="ChEBI" id="CHEBI:15378"/>
        <dbReference type="ChEBI" id="CHEBI:24646"/>
        <dbReference type="ChEBI" id="CHEBI:57540"/>
        <dbReference type="ChEBI" id="CHEBI:57945"/>
        <dbReference type="ChEBI" id="CHEBI:132124"/>
    </reaction>
</comment>
<reference evidence="7 8" key="2">
    <citation type="journal article" date="2020" name="MBio">
        <title>Isolation and Molecular Analysis of a Novel Neorickettsia Species That Causes Potomac Horse Fever.</title>
        <authorList>
            <person name="Teymournejad O."/>
            <person name="Lin M."/>
            <person name="Bekebrede H."/>
            <person name="Kamr A."/>
            <person name="Toribio R.E."/>
            <person name="Arroyo L.G."/>
            <person name="Baird J.D."/>
            <person name="Rikihisa Y."/>
        </authorList>
    </citation>
    <scope>NUCLEOTIDE SEQUENCE [LARGE SCALE GENOMIC DNA]</scope>
    <source>
        <strain evidence="7 8">Fin17</strain>
    </source>
</reference>
<dbReference type="Pfam" id="PF00329">
    <property type="entry name" value="Complex1_30kDa"/>
    <property type="match status" value="1"/>
</dbReference>
<evidence type="ECO:0000256" key="1">
    <source>
        <dbReference type="ARBA" id="ARBA00007569"/>
    </source>
</evidence>
<comment type="subunit">
    <text evidence="3">NDH-1 is composed of 14 different subunits. Subunits NuoB, C, D, E, F, and G constitute the peripheral sector of the complex.</text>
</comment>
<evidence type="ECO:0000313" key="8">
    <source>
        <dbReference type="Proteomes" id="UP000464912"/>
    </source>
</evidence>
<dbReference type="HAMAP" id="MF_01357">
    <property type="entry name" value="NDH1_NuoC"/>
    <property type="match status" value="1"/>
</dbReference>
<keyword evidence="2 3" id="KW-0813">Transport</keyword>
<evidence type="ECO:0000256" key="5">
    <source>
        <dbReference type="RuleBase" id="RU003582"/>
    </source>
</evidence>
<evidence type="ECO:0000313" key="7">
    <source>
        <dbReference type="EMBL" id="QHD65170.1"/>
    </source>
</evidence>
<accession>A0A6P1GA43</accession>
<sequence>MAIDTSKVDALINAPGQCIINSSLESLVELISYLSSCGFEQLVDIFGIDYLEREKRIEVVYLLLDLKSNRRCCVKVCVDPVSEKVPTCCGVFSVANWFEREVYDMYGVVFESHPDLRRILTDYGFEGFPMLKDFPLTGYKEVRYDLESKEVVYEKVDLSQDYRSFDSLTPWEGVVGHLSLPLDEKKE</sequence>
<keyword evidence="3 5" id="KW-0874">Quinone</keyword>
<keyword evidence="3 4" id="KW-1278">Translocase</keyword>
<dbReference type="PANTHER" id="PTHR10884:SF14">
    <property type="entry name" value="NADH DEHYDROGENASE [UBIQUINONE] IRON-SULFUR PROTEIN 3, MITOCHONDRIAL"/>
    <property type="match status" value="1"/>
</dbReference>
<protein>
    <recommendedName>
        <fullName evidence="3">NADH-quinone oxidoreductase subunit C</fullName>
        <ecNumber evidence="3">7.1.1.-</ecNumber>
    </recommendedName>
    <alternativeName>
        <fullName evidence="3">NADH dehydrogenase I subunit C</fullName>
    </alternativeName>
    <alternativeName>
        <fullName evidence="3">NDH-1 subunit C</fullName>
    </alternativeName>
</protein>